<dbReference type="EMBL" id="FNAH01000002">
    <property type="protein sequence ID" value="SDD69024.1"/>
    <property type="molecule type" value="Genomic_DNA"/>
</dbReference>
<sequence>MNLNGLINMVLRRLTHRATDYGINKGADYLARRGKKTADMTDLERQQAAKSSKGTRDMVKRARQAARITRRMR</sequence>
<dbReference type="RefSeq" id="WP_245727069.1">
    <property type="nucleotide sequence ID" value="NZ_FNAH01000002.1"/>
</dbReference>
<organism evidence="2 3">
    <name type="scientific">Paracoccus isoporae</name>
    <dbReference type="NCBI Taxonomy" id="591205"/>
    <lineage>
        <taxon>Bacteria</taxon>
        <taxon>Pseudomonadati</taxon>
        <taxon>Pseudomonadota</taxon>
        <taxon>Alphaproteobacteria</taxon>
        <taxon>Rhodobacterales</taxon>
        <taxon>Paracoccaceae</taxon>
        <taxon>Paracoccus</taxon>
    </lineage>
</organism>
<dbReference type="STRING" id="591205.SAMN05421538_102215"/>
<dbReference type="AlphaFoldDB" id="A0A1G6WT90"/>
<feature type="region of interest" description="Disordered" evidence="1">
    <location>
        <begin position="35"/>
        <end position="73"/>
    </location>
</feature>
<dbReference type="Proteomes" id="UP000199344">
    <property type="component" value="Unassembled WGS sequence"/>
</dbReference>
<feature type="compositionally biased region" description="Basic residues" evidence="1">
    <location>
        <begin position="61"/>
        <end position="73"/>
    </location>
</feature>
<evidence type="ECO:0000313" key="2">
    <source>
        <dbReference type="EMBL" id="SDD69024.1"/>
    </source>
</evidence>
<reference evidence="2 3" key="1">
    <citation type="submission" date="2016-10" db="EMBL/GenBank/DDBJ databases">
        <authorList>
            <person name="de Groot N.N."/>
        </authorList>
    </citation>
    <scope>NUCLEOTIDE SEQUENCE [LARGE SCALE GENOMIC DNA]</scope>
    <source>
        <strain evidence="2 3">DSM 22220</strain>
    </source>
</reference>
<feature type="compositionally biased region" description="Basic and acidic residues" evidence="1">
    <location>
        <begin position="36"/>
        <end position="47"/>
    </location>
</feature>
<evidence type="ECO:0000313" key="3">
    <source>
        <dbReference type="Proteomes" id="UP000199344"/>
    </source>
</evidence>
<gene>
    <name evidence="2" type="ORF">SAMN05421538_102215</name>
</gene>
<evidence type="ECO:0000256" key="1">
    <source>
        <dbReference type="SAM" id="MobiDB-lite"/>
    </source>
</evidence>
<protein>
    <submittedName>
        <fullName evidence="2">Uncharacterized protein</fullName>
    </submittedName>
</protein>
<accession>A0A1G6WT90</accession>
<name>A0A1G6WT90_9RHOB</name>
<proteinExistence type="predicted"/>
<keyword evidence="3" id="KW-1185">Reference proteome</keyword>